<dbReference type="Pfam" id="PF13379">
    <property type="entry name" value="NMT1_2"/>
    <property type="match status" value="1"/>
</dbReference>
<dbReference type="PROSITE" id="PS51318">
    <property type="entry name" value="TAT"/>
    <property type="match status" value="1"/>
</dbReference>
<dbReference type="EMBL" id="BJYZ01000022">
    <property type="protein sequence ID" value="GEO40641.1"/>
    <property type="molecule type" value="Genomic_DNA"/>
</dbReference>
<comment type="caution">
    <text evidence="2">The sequence shown here is derived from an EMBL/GenBank/DDBJ whole genome shotgun (WGS) entry which is preliminary data.</text>
</comment>
<evidence type="ECO:0000313" key="2">
    <source>
        <dbReference type="EMBL" id="GEO40641.1"/>
    </source>
</evidence>
<organism evidence="2 3">
    <name type="scientific">Skermanella aerolata</name>
    <dbReference type="NCBI Taxonomy" id="393310"/>
    <lineage>
        <taxon>Bacteria</taxon>
        <taxon>Pseudomonadati</taxon>
        <taxon>Pseudomonadota</taxon>
        <taxon>Alphaproteobacteria</taxon>
        <taxon>Rhodospirillales</taxon>
        <taxon>Azospirillaceae</taxon>
        <taxon>Skermanella</taxon>
    </lineage>
</organism>
<name>A0A512DVZ8_9PROT</name>
<dbReference type="SUPFAM" id="SSF53850">
    <property type="entry name" value="Periplasmic binding protein-like II"/>
    <property type="match status" value="1"/>
</dbReference>
<protein>
    <recommendedName>
        <fullName evidence="4">ABC transporter substrate-binding protein</fullName>
    </recommendedName>
</protein>
<accession>A0A512DVZ8</accession>
<dbReference type="AlphaFoldDB" id="A0A512DVZ8"/>
<sequence length="354" mass="37500">MQIPLARRRFLRLSGAAATLALSPATLSPAALSSRAEAASPVTLRVGYIPIIPMTQLFIMEGEGWTGQAGLDLKLTSFSSGPAMVQALASGSLDVVYVGIGPAMVARSRGIDIKVLASNIIDQVAFIGRGPFAETMAASASPADGFRQFYQRAGRPAKIATLPQGSVPDTILRYYIRNVAKADPAHVEIVGVGEDQVQQLLLAGAVEGASILEPVLTIVQERDPTARIVAPANAMLPRQPGAVLAVRETAIAEHRDAIAKLVELHVRATDFANTRHDRAAAHVSAFIGKGLVDPDVIAKALRSPNTNLVANPHEIMESTALLQDFQQTTGAQIKPVDLNALFDHSFFDAVRKAG</sequence>
<keyword evidence="3" id="KW-1185">Reference proteome</keyword>
<dbReference type="Proteomes" id="UP000321523">
    <property type="component" value="Unassembled WGS sequence"/>
</dbReference>
<feature type="chain" id="PRO_5022036370" description="ABC transporter substrate-binding protein" evidence="1">
    <location>
        <begin position="31"/>
        <end position="354"/>
    </location>
</feature>
<evidence type="ECO:0000313" key="3">
    <source>
        <dbReference type="Proteomes" id="UP000321523"/>
    </source>
</evidence>
<proteinExistence type="predicted"/>
<dbReference type="PANTHER" id="PTHR30024">
    <property type="entry name" value="ALIPHATIC SULFONATES-BINDING PROTEIN-RELATED"/>
    <property type="match status" value="1"/>
</dbReference>
<keyword evidence="1" id="KW-0732">Signal</keyword>
<evidence type="ECO:0000256" key="1">
    <source>
        <dbReference type="SAM" id="SignalP"/>
    </source>
</evidence>
<gene>
    <name evidence="2" type="ORF">SAE02_47890</name>
</gene>
<evidence type="ECO:0008006" key="4">
    <source>
        <dbReference type="Google" id="ProtNLM"/>
    </source>
</evidence>
<dbReference type="Gene3D" id="3.40.190.10">
    <property type="entry name" value="Periplasmic binding protein-like II"/>
    <property type="match status" value="2"/>
</dbReference>
<dbReference type="RefSeq" id="WP_052831441.1">
    <property type="nucleotide sequence ID" value="NZ_BJYZ01000022.1"/>
</dbReference>
<dbReference type="PANTHER" id="PTHR30024:SF42">
    <property type="entry name" value="ALIPHATIC SULFONATES-BINDING PROTEIN-RELATED"/>
    <property type="match status" value="1"/>
</dbReference>
<dbReference type="InterPro" id="IPR006311">
    <property type="entry name" value="TAT_signal"/>
</dbReference>
<feature type="signal peptide" evidence="1">
    <location>
        <begin position="1"/>
        <end position="30"/>
    </location>
</feature>
<reference evidence="2 3" key="1">
    <citation type="submission" date="2019-07" db="EMBL/GenBank/DDBJ databases">
        <title>Whole genome shotgun sequence of Skermanella aerolata NBRC 106429.</title>
        <authorList>
            <person name="Hosoyama A."/>
            <person name="Uohara A."/>
            <person name="Ohji S."/>
            <person name="Ichikawa N."/>
        </authorList>
    </citation>
    <scope>NUCLEOTIDE SEQUENCE [LARGE SCALE GENOMIC DNA]</scope>
    <source>
        <strain evidence="2 3">NBRC 106429</strain>
    </source>
</reference>